<dbReference type="AlphaFoldDB" id="A0A1U7CPV7"/>
<evidence type="ECO:0000313" key="8">
    <source>
        <dbReference type="EMBL" id="APW60974.1"/>
    </source>
</evidence>
<evidence type="ECO:0000313" key="9">
    <source>
        <dbReference type="Proteomes" id="UP000186309"/>
    </source>
</evidence>
<proteinExistence type="predicted"/>
<dbReference type="InterPro" id="IPR007263">
    <property type="entry name" value="DCC1-like"/>
</dbReference>
<dbReference type="KEGG" id="pbor:BSF38_02471"/>
<reference evidence="9" key="1">
    <citation type="submission" date="2016-12" db="EMBL/GenBank/DDBJ databases">
        <title>Comparative genomics of four Isosphaeraceae planctomycetes: a common pool of plasmids and glycoside hydrolase genes.</title>
        <authorList>
            <person name="Ivanova A."/>
        </authorList>
    </citation>
    <scope>NUCLEOTIDE SEQUENCE [LARGE SCALE GENOMIC DNA]</scope>
    <source>
        <strain evidence="9">PX4</strain>
    </source>
</reference>
<evidence type="ECO:0000259" key="7">
    <source>
        <dbReference type="SMART" id="SM00752"/>
    </source>
</evidence>
<feature type="region of interest" description="Disordered" evidence="5">
    <location>
        <begin position="458"/>
        <end position="491"/>
    </location>
</feature>
<dbReference type="Proteomes" id="UP000186309">
    <property type="component" value="Chromosome"/>
</dbReference>
<feature type="transmembrane region" description="Helical" evidence="6">
    <location>
        <begin position="307"/>
        <end position="324"/>
    </location>
</feature>
<feature type="transmembrane region" description="Helical" evidence="6">
    <location>
        <begin position="35"/>
        <end position="56"/>
    </location>
</feature>
<sequence>MRRLLTDAVDYLSDLTTAVRDGWSRFFFRPADPTALGLIRIATGLLALWSLFVLGLDLHAYLGSQGWVDAESTRQALQPFAWSFWFFVPDSMLRLVWAACLVVFALFTVGLFSRTTAVLAWIVVVSTVRRAPFALFGFDQILSLLTLYLAVCGASGQAFSLDRFLRRYRQARAAAAMPGKPGVGRLVSPLDPGVPRSTIAANLGLRLIQLHLVFIYGMAGLAKLQGPSWWNGMAIWGTMTAGEFAALDFTGLAAWPKLLNLLTHGSLALELLYPIFIWTGLTRPLMIVGAALLHLGIAVVSPGLTEFGLAMIAGNLAFVSGVWLRGLATGGADEQPALRVLFDGACPRCRASMALITAADPDHVVEPVDLTTADLATIDRRLTRDACMKAMHVVSRGGKLRSGFDAVTMIGRRLPLFQPLAILGSLPGVVHLGRNVYNRIAASRPREAPCTDEVCAIPAPVSSATPNSARSGPSADPRDAPRPDSQTVKHP</sequence>
<keyword evidence="9" id="KW-1185">Reference proteome</keyword>
<protein>
    <recommendedName>
        <fullName evidence="7">HTTM-like domain-containing protein</fullName>
    </recommendedName>
</protein>
<feature type="compositionally biased region" description="Polar residues" evidence="5">
    <location>
        <begin position="462"/>
        <end position="471"/>
    </location>
</feature>
<dbReference type="SMART" id="SM00752">
    <property type="entry name" value="HTTM"/>
    <property type="match status" value="1"/>
</dbReference>
<feature type="transmembrane region" description="Helical" evidence="6">
    <location>
        <begin position="136"/>
        <end position="159"/>
    </location>
</feature>
<dbReference type="EMBL" id="CP019082">
    <property type="protein sequence ID" value="APW60974.1"/>
    <property type="molecule type" value="Genomic_DNA"/>
</dbReference>
<evidence type="ECO:0000256" key="1">
    <source>
        <dbReference type="ARBA" id="ARBA00004127"/>
    </source>
</evidence>
<evidence type="ECO:0000256" key="3">
    <source>
        <dbReference type="ARBA" id="ARBA00022989"/>
    </source>
</evidence>
<feature type="transmembrane region" description="Helical" evidence="6">
    <location>
        <begin position="234"/>
        <end position="255"/>
    </location>
</feature>
<dbReference type="PANTHER" id="PTHR39535">
    <property type="entry name" value="SPORULATION-DELAYING PROTEIN SDPB"/>
    <property type="match status" value="1"/>
</dbReference>
<keyword evidence="4 6" id="KW-0472">Membrane</keyword>
<dbReference type="InterPro" id="IPR052964">
    <property type="entry name" value="Sporulation_signal_mat"/>
</dbReference>
<evidence type="ECO:0000256" key="5">
    <source>
        <dbReference type="SAM" id="MobiDB-lite"/>
    </source>
</evidence>
<dbReference type="STRING" id="1387353.BSF38_02471"/>
<dbReference type="OrthoDB" id="128729at2"/>
<keyword evidence="2 6" id="KW-0812">Transmembrane</keyword>
<dbReference type="GO" id="GO:0015035">
    <property type="term" value="F:protein-disulfide reductase activity"/>
    <property type="evidence" value="ECO:0007669"/>
    <property type="project" value="InterPro"/>
</dbReference>
<evidence type="ECO:0000256" key="6">
    <source>
        <dbReference type="SAM" id="Phobius"/>
    </source>
</evidence>
<dbReference type="GO" id="GO:0012505">
    <property type="term" value="C:endomembrane system"/>
    <property type="evidence" value="ECO:0007669"/>
    <property type="project" value="UniProtKB-SubCell"/>
</dbReference>
<keyword evidence="3 6" id="KW-1133">Transmembrane helix</keyword>
<dbReference type="PANTHER" id="PTHR39535:SF2">
    <property type="entry name" value="HTTM DOMAIN-CONTAINING PROTEIN"/>
    <property type="match status" value="1"/>
</dbReference>
<name>A0A1U7CPV7_9BACT</name>
<feature type="transmembrane region" description="Helical" evidence="6">
    <location>
        <begin position="275"/>
        <end position="300"/>
    </location>
</feature>
<gene>
    <name evidence="8" type="ORF">BSF38_02471</name>
</gene>
<dbReference type="Pfam" id="PF04134">
    <property type="entry name" value="DCC1-like"/>
    <property type="match status" value="1"/>
</dbReference>
<evidence type="ECO:0000256" key="4">
    <source>
        <dbReference type="ARBA" id="ARBA00023136"/>
    </source>
</evidence>
<dbReference type="RefSeq" id="WP_076345981.1">
    <property type="nucleotide sequence ID" value="NZ_CP019082.1"/>
</dbReference>
<feature type="domain" description="HTTM-like" evidence="7">
    <location>
        <begin position="28"/>
        <end position="323"/>
    </location>
</feature>
<evidence type="ECO:0000256" key="2">
    <source>
        <dbReference type="ARBA" id="ARBA00022692"/>
    </source>
</evidence>
<organism evidence="8 9">
    <name type="scientific">Paludisphaera borealis</name>
    <dbReference type="NCBI Taxonomy" id="1387353"/>
    <lineage>
        <taxon>Bacteria</taxon>
        <taxon>Pseudomonadati</taxon>
        <taxon>Planctomycetota</taxon>
        <taxon>Planctomycetia</taxon>
        <taxon>Isosphaerales</taxon>
        <taxon>Isosphaeraceae</taxon>
        <taxon>Paludisphaera</taxon>
    </lineage>
</organism>
<feature type="transmembrane region" description="Helical" evidence="6">
    <location>
        <begin position="199"/>
        <end position="222"/>
    </location>
</feature>
<accession>A0A1U7CPV7</accession>
<comment type="subcellular location">
    <subcellularLocation>
        <location evidence="1">Endomembrane system</location>
        <topology evidence="1">Multi-pass membrane protein</topology>
    </subcellularLocation>
</comment>
<dbReference type="InterPro" id="IPR011020">
    <property type="entry name" value="HTTM-like"/>
</dbReference>
<feature type="transmembrane region" description="Helical" evidence="6">
    <location>
        <begin position="95"/>
        <end position="124"/>
    </location>
</feature>